<dbReference type="PROSITE" id="PS01032">
    <property type="entry name" value="PPM_1"/>
    <property type="match status" value="1"/>
</dbReference>
<dbReference type="SUPFAM" id="SSF81606">
    <property type="entry name" value="PP2C-like"/>
    <property type="match status" value="1"/>
</dbReference>
<dbReference type="PROSITE" id="PS51746">
    <property type="entry name" value="PPM_2"/>
    <property type="match status" value="1"/>
</dbReference>
<evidence type="ECO:0000256" key="3">
    <source>
        <dbReference type="ARBA" id="ARBA00006702"/>
    </source>
</evidence>
<evidence type="ECO:0000256" key="11">
    <source>
        <dbReference type="SAM" id="MobiDB-lite"/>
    </source>
</evidence>
<dbReference type="Proteomes" id="UP000095023">
    <property type="component" value="Unassembled WGS sequence"/>
</dbReference>
<dbReference type="EMBL" id="KV453843">
    <property type="protein sequence ID" value="ODV89609.1"/>
    <property type="molecule type" value="Genomic_DNA"/>
</dbReference>
<evidence type="ECO:0000256" key="7">
    <source>
        <dbReference type="ARBA" id="ARBA00022912"/>
    </source>
</evidence>
<gene>
    <name evidence="13" type="ORF">CANCADRAFT_16654</name>
</gene>
<dbReference type="CDD" id="cd00143">
    <property type="entry name" value="PP2Cc"/>
    <property type="match status" value="1"/>
</dbReference>
<dbReference type="FunFam" id="3.60.40.10:FF:000016">
    <property type="entry name" value="Protein phosphatase 2C"/>
    <property type="match status" value="1"/>
</dbReference>
<dbReference type="InterPro" id="IPR000222">
    <property type="entry name" value="PP2C_BS"/>
</dbReference>
<dbReference type="GO" id="GO:0046872">
    <property type="term" value="F:metal ion binding"/>
    <property type="evidence" value="ECO:0007669"/>
    <property type="project" value="UniProtKB-KW"/>
</dbReference>
<dbReference type="PANTHER" id="PTHR13832">
    <property type="entry name" value="PROTEIN PHOSPHATASE 2C"/>
    <property type="match status" value="1"/>
</dbReference>
<name>A0A1E4TCZ2_9ASCO</name>
<dbReference type="InterPro" id="IPR001932">
    <property type="entry name" value="PPM-type_phosphatase-like_dom"/>
</dbReference>
<evidence type="ECO:0000256" key="4">
    <source>
        <dbReference type="ARBA" id="ARBA00013081"/>
    </source>
</evidence>
<dbReference type="InterPro" id="IPR036457">
    <property type="entry name" value="PPM-type-like_dom_sf"/>
</dbReference>
<protein>
    <recommendedName>
        <fullName evidence="4">protein-serine/threonine phosphatase</fullName>
        <ecNumber evidence="4">3.1.3.16</ecNumber>
    </recommendedName>
</protein>
<keyword evidence="5" id="KW-0479">Metal-binding</keyword>
<dbReference type="GO" id="GO:1904289">
    <property type="term" value="P:regulation of mitotic DNA damage checkpoint"/>
    <property type="evidence" value="ECO:0007669"/>
    <property type="project" value="UniProtKB-ARBA"/>
</dbReference>
<dbReference type="GO" id="GO:0004722">
    <property type="term" value="F:protein serine/threonine phosphatase activity"/>
    <property type="evidence" value="ECO:0007669"/>
    <property type="project" value="UniProtKB-EC"/>
</dbReference>
<feature type="non-terminal residue" evidence="13">
    <location>
        <position position="322"/>
    </location>
</feature>
<feature type="domain" description="PPM-type phosphatase" evidence="12">
    <location>
        <begin position="23"/>
        <end position="291"/>
    </location>
</feature>
<reference evidence="14" key="1">
    <citation type="submission" date="2016-02" db="EMBL/GenBank/DDBJ databases">
        <title>Comparative genomics of biotechnologically important yeasts.</title>
        <authorList>
            <consortium name="DOE Joint Genome Institute"/>
            <person name="Riley R."/>
            <person name="Haridas S."/>
            <person name="Wolfe K.H."/>
            <person name="Lopes M.R."/>
            <person name="Hittinger C.T."/>
            <person name="Goker M."/>
            <person name="Salamov A."/>
            <person name="Wisecaver J."/>
            <person name="Long T.M."/>
            <person name="Aerts A.L."/>
            <person name="Barry K."/>
            <person name="Choi C."/>
            <person name="Clum A."/>
            <person name="Coughlan A.Y."/>
            <person name="Deshpande S."/>
            <person name="Douglass A.P."/>
            <person name="Hanson S.J."/>
            <person name="Klenk H.-P."/>
            <person name="Labutti K."/>
            <person name="Lapidus A."/>
            <person name="Lindquist E."/>
            <person name="Lipzen A."/>
            <person name="Meier-Kolthoff J.P."/>
            <person name="Ohm R.A."/>
            <person name="Otillar R.P."/>
            <person name="Pangilinan J."/>
            <person name="Peng Y."/>
            <person name="Rokas A."/>
            <person name="Rosa C.A."/>
            <person name="Scheuner C."/>
            <person name="Sibirny A.A."/>
            <person name="Slot J.C."/>
            <person name="Stielow J.B."/>
            <person name="Sun H."/>
            <person name="Kurtzman C.P."/>
            <person name="Blackwell M."/>
            <person name="Jeffries T.W."/>
            <person name="Grigoriev I.V."/>
        </authorList>
    </citation>
    <scope>NUCLEOTIDE SEQUENCE [LARGE SCALE GENOMIC DNA]</scope>
    <source>
        <strain evidence="14">NRRL Y-17796</strain>
    </source>
</reference>
<evidence type="ECO:0000259" key="12">
    <source>
        <dbReference type="PROSITE" id="PS51746"/>
    </source>
</evidence>
<evidence type="ECO:0000313" key="14">
    <source>
        <dbReference type="Proteomes" id="UP000095023"/>
    </source>
</evidence>
<evidence type="ECO:0000256" key="9">
    <source>
        <dbReference type="ARBA" id="ARBA00048832"/>
    </source>
</evidence>
<comment type="cofactor">
    <cofactor evidence="2">
        <name>Mg(2+)</name>
        <dbReference type="ChEBI" id="CHEBI:18420"/>
    </cofactor>
</comment>
<comment type="catalytic activity">
    <reaction evidence="9">
        <text>O-phospho-L-threonyl-[protein] + H2O = L-threonyl-[protein] + phosphate</text>
        <dbReference type="Rhea" id="RHEA:47004"/>
        <dbReference type="Rhea" id="RHEA-COMP:11060"/>
        <dbReference type="Rhea" id="RHEA-COMP:11605"/>
        <dbReference type="ChEBI" id="CHEBI:15377"/>
        <dbReference type="ChEBI" id="CHEBI:30013"/>
        <dbReference type="ChEBI" id="CHEBI:43474"/>
        <dbReference type="ChEBI" id="CHEBI:61977"/>
        <dbReference type="EC" id="3.1.3.16"/>
    </reaction>
    <physiologicalReaction direction="left-to-right" evidence="9">
        <dbReference type="Rhea" id="RHEA:47005"/>
    </physiologicalReaction>
</comment>
<evidence type="ECO:0000256" key="8">
    <source>
        <dbReference type="ARBA" id="ARBA00023211"/>
    </source>
</evidence>
<keyword evidence="8" id="KW-0464">Manganese</keyword>
<dbReference type="EC" id="3.1.3.16" evidence="4"/>
<dbReference type="InterPro" id="IPR015655">
    <property type="entry name" value="PP2C"/>
</dbReference>
<keyword evidence="7 10" id="KW-0904">Protein phosphatase</keyword>
<evidence type="ECO:0000313" key="13">
    <source>
        <dbReference type="EMBL" id="ODV89609.1"/>
    </source>
</evidence>
<comment type="cofactor">
    <cofactor evidence="1">
        <name>Mn(2+)</name>
        <dbReference type="ChEBI" id="CHEBI:29035"/>
    </cofactor>
</comment>
<dbReference type="SMART" id="SM00332">
    <property type="entry name" value="PP2Cc"/>
    <property type="match status" value="1"/>
</dbReference>
<evidence type="ECO:0000256" key="10">
    <source>
        <dbReference type="RuleBase" id="RU003465"/>
    </source>
</evidence>
<evidence type="ECO:0000256" key="1">
    <source>
        <dbReference type="ARBA" id="ARBA00001936"/>
    </source>
</evidence>
<dbReference type="Gene3D" id="3.60.40.10">
    <property type="entry name" value="PPM-type phosphatase domain"/>
    <property type="match status" value="1"/>
</dbReference>
<feature type="compositionally biased region" description="Basic and acidic residues" evidence="11">
    <location>
        <begin position="9"/>
        <end position="20"/>
    </location>
</feature>
<dbReference type="GO" id="GO:1903753">
    <property type="term" value="P:negative regulation of p38MAPK cascade"/>
    <property type="evidence" value="ECO:0007669"/>
    <property type="project" value="UniProtKB-ARBA"/>
</dbReference>
<feature type="region of interest" description="Disordered" evidence="11">
    <location>
        <begin position="1"/>
        <end position="20"/>
    </location>
</feature>
<accession>A0A1E4TCZ2</accession>
<proteinExistence type="inferred from homology"/>
<sequence length="322" mass="34949">MGQVLSEPITEKDSESGSDKRVAYGVSSMQGWRVSMEDAHAAVLNLVNKKNESPEHLSFFAVYDGHGGSSTAEFAGKNLHDLLAEQPALAAKDYPQALKDSYLSCDRSLLNHPQLENDPSGCTATSILLSDTLICAANAGDSRTVLCSRGYAKPLSFDHKPQNEFEKLRIDRAGGWVESGRVNGNLALSRALGDFSFKRSANLPPEEQIVSAVPEIIEHTITADDEFVVLACDGIWDCMTNQQVVEFVRRSVAEGQDLDKICENIMNNCLAPASDLSGNGCDNMTVVIVALLQGHSISEWYQMVKERVEAKDGPAASLEAIE</sequence>
<keyword evidence="6 10" id="KW-0378">Hydrolase</keyword>
<dbReference type="OrthoDB" id="10264738at2759"/>
<comment type="similarity">
    <text evidence="3 10">Belongs to the PP2C family.</text>
</comment>
<keyword evidence="14" id="KW-1185">Reference proteome</keyword>
<dbReference type="AlphaFoldDB" id="A0A1E4TCZ2"/>
<evidence type="ECO:0000256" key="2">
    <source>
        <dbReference type="ARBA" id="ARBA00001946"/>
    </source>
</evidence>
<dbReference type="Pfam" id="PF00481">
    <property type="entry name" value="PP2C"/>
    <property type="match status" value="1"/>
</dbReference>
<evidence type="ECO:0000256" key="5">
    <source>
        <dbReference type="ARBA" id="ARBA00022723"/>
    </source>
</evidence>
<dbReference type="PANTHER" id="PTHR13832:SF565">
    <property type="entry name" value="AT28366P-RELATED"/>
    <property type="match status" value="1"/>
</dbReference>
<organism evidence="13 14">
    <name type="scientific">Tortispora caseinolytica NRRL Y-17796</name>
    <dbReference type="NCBI Taxonomy" id="767744"/>
    <lineage>
        <taxon>Eukaryota</taxon>
        <taxon>Fungi</taxon>
        <taxon>Dikarya</taxon>
        <taxon>Ascomycota</taxon>
        <taxon>Saccharomycotina</taxon>
        <taxon>Trigonopsidomycetes</taxon>
        <taxon>Trigonopsidales</taxon>
        <taxon>Trigonopsidaceae</taxon>
        <taxon>Tortispora</taxon>
    </lineage>
</organism>
<evidence type="ECO:0000256" key="6">
    <source>
        <dbReference type="ARBA" id="ARBA00022801"/>
    </source>
</evidence>